<accession>A0A026W384</accession>
<evidence type="ECO:0000313" key="3">
    <source>
        <dbReference type="Proteomes" id="UP000053097"/>
    </source>
</evidence>
<sequence length="55" mass="6028">MYLYDRRAGGGGTGEERVHLFPSGHVSTKLERFDGDDAPGEKTRRTTSQTENTAA</sequence>
<proteinExistence type="predicted"/>
<dbReference type="EMBL" id="KK107487">
    <property type="protein sequence ID" value="EZA50046.1"/>
    <property type="molecule type" value="Genomic_DNA"/>
</dbReference>
<feature type="compositionally biased region" description="Polar residues" evidence="1">
    <location>
        <begin position="46"/>
        <end position="55"/>
    </location>
</feature>
<feature type="region of interest" description="Disordered" evidence="1">
    <location>
        <begin position="28"/>
        <end position="55"/>
    </location>
</feature>
<evidence type="ECO:0000313" key="2">
    <source>
        <dbReference type="EMBL" id="EZA50046.1"/>
    </source>
</evidence>
<reference evidence="2 3" key="1">
    <citation type="journal article" date="2014" name="Curr. Biol.">
        <title>The genome of the clonal raider ant Cerapachys biroi.</title>
        <authorList>
            <person name="Oxley P.R."/>
            <person name="Ji L."/>
            <person name="Fetter-Pruneda I."/>
            <person name="McKenzie S.K."/>
            <person name="Li C."/>
            <person name="Hu H."/>
            <person name="Zhang G."/>
            <person name="Kronauer D.J."/>
        </authorList>
    </citation>
    <scope>NUCLEOTIDE SEQUENCE [LARGE SCALE GENOMIC DNA]</scope>
</reference>
<dbReference type="Proteomes" id="UP000053097">
    <property type="component" value="Unassembled WGS sequence"/>
</dbReference>
<protein>
    <submittedName>
        <fullName evidence="2">Uncharacterized protein</fullName>
    </submittedName>
</protein>
<feature type="compositionally biased region" description="Basic and acidic residues" evidence="1">
    <location>
        <begin position="28"/>
        <end position="44"/>
    </location>
</feature>
<keyword evidence="3" id="KW-1185">Reference proteome</keyword>
<gene>
    <name evidence="2" type="ORF">X777_11710</name>
</gene>
<name>A0A026W384_OOCBI</name>
<dbReference type="AlphaFoldDB" id="A0A026W384"/>
<organism evidence="2 3">
    <name type="scientific">Ooceraea biroi</name>
    <name type="common">Clonal raider ant</name>
    <name type="synonym">Cerapachys biroi</name>
    <dbReference type="NCBI Taxonomy" id="2015173"/>
    <lineage>
        <taxon>Eukaryota</taxon>
        <taxon>Metazoa</taxon>
        <taxon>Ecdysozoa</taxon>
        <taxon>Arthropoda</taxon>
        <taxon>Hexapoda</taxon>
        <taxon>Insecta</taxon>
        <taxon>Pterygota</taxon>
        <taxon>Neoptera</taxon>
        <taxon>Endopterygota</taxon>
        <taxon>Hymenoptera</taxon>
        <taxon>Apocrita</taxon>
        <taxon>Aculeata</taxon>
        <taxon>Formicoidea</taxon>
        <taxon>Formicidae</taxon>
        <taxon>Dorylinae</taxon>
        <taxon>Ooceraea</taxon>
    </lineage>
</organism>
<evidence type="ECO:0000256" key="1">
    <source>
        <dbReference type="SAM" id="MobiDB-lite"/>
    </source>
</evidence>